<evidence type="ECO:0000259" key="8">
    <source>
        <dbReference type="Pfam" id="PF02668"/>
    </source>
</evidence>
<dbReference type="InterPro" id="IPR010376">
    <property type="entry name" value="GBBH-like_N"/>
</dbReference>
<evidence type="ECO:0000313" key="10">
    <source>
        <dbReference type="EMBL" id="SFI05957.1"/>
    </source>
</evidence>
<evidence type="ECO:0000256" key="7">
    <source>
        <dbReference type="ARBA" id="ARBA00023004"/>
    </source>
</evidence>
<dbReference type="PANTHER" id="PTHR10696:SF25">
    <property type="entry name" value="OXIDOREDUCTASE AIM17-RELATED"/>
    <property type="match status" value="1"/>
</dbReference>
<evidence type="ECO:0000256" key="6">
    <source>
        <dbReference type="ARBA" id="ARBA00023002"/>
    </source>
</evidence>
<comment type="cofactor">
    <cofactor evidence="2">
        <name>L-ascorbate</name>
        <dbReference type="ChEBI" id="CHEBI:38290"/>
    </cofactor>
</comment>
<dbReference type="STRING" id="442341.SAMN04487959_1162"/>
<keyword evidence="6" id="KW-0560">Oxidoreductase</keyword>
<evidence type="ECO:0000256" key="1">
    <source>
        <dbReference type="ARBA" id="ARBA00001954"/>
    </source>
</evidence>
<evidence type="ECO:0000256" key="5">
    <source>
        <dbReference type="ARBA" id="ARBA00022964"/>
    </source>
</evidence>
<gene>
    <name evidence="10" type="ORF">SAMN04487959_1162</name>
</gene>
<dbReference type="EMBL" id="FOPY01000016">
    <property type="protein sequence ID" value="SFI05957.1"/>
    <property type="molecule type" value="Genomic_DNA"/>
</dbReference>
<dbReference type="Proteomes" id="UP000199040">
    <property type="component" value="Unassembled WGS sequence"/>
</dbReference>
<organism evidence="10 11">
    <name type="scientific">Modicisalibacter xianhensis</name>
    <dbReference type="NCBI Taxonomy" id="442341"/>
    <lineage>
        <taxon>Bacteria</taxon>
        <taxon>Pseudomonadati</taxon>
        <taxon>Pseudomonadota</taxon>
        <taxon>Gammaproteobacteria</taxon>
        <taxon>Oceanospirillales</taxon>
        <taxon>Halomonadaceae</taxon>
        <taxon>Modicisalibacter</taxon>
    </lineage>
</organism>
<feature type="domain" description="Gamma-butyrobetaine hydroxylase-like N-terminal" evidence="9">
    <location>
        <begin position="39"/>
        <end position="110"/>
    </location>
</feature>
<dbReference type="Gene3D" id="3.30.2020.30">
    <property type="match status" value="1"/>
</dbReference>
<keyword evidence="11" id="KW-1185">Reference proteome</keyword>
<dbReference type="Pfam" id="PF02668">
    <property type="entry name" value="TauD"/>
    <property type="match status" value="1"/>
</dbReference>
<dbReference type="GO" id="GO:0016706">
    <property type="term" value="F:2-oxoglutarate-dependent dioxygenase activity"/>
    <property type="evidence" value="ECO:0007669"/>
    <property type="project" value="UniProtKB-ARBA"/>
</dbReference>
<comment type="cofactor">
    <cofactor evidence="1">
        <name>Fe(2+)</name>
        <dbReference type="ChEBI" id="CHEBI:29033"/>
    </cofactor>
</comment>
<dbReference type="Gene3D" id="3.60.130.10">
    <property type="entry name" value="Clavaminate synthase-like"/>
    <property type="match status" value="1"/>
</dbReference>
<dbReference type="SUPFAM" id="SSF51197">
    <property type="entry name" value="Clavaminate synthase-like"/>
    <property type="match status" value="1"/>
</dbReference>
<dbReference type="GO" id="GO:0045329">
    <property type="term" value="P:carnitine biosynthetic process"/>
    <property type="evidence" value="ECO:0007669"/>
    <property type="project" value="TreeGrafter"/>
</dbReference>
<keyword evidence="7" id="KW-0408">Iron</keyword>
<evidence type="ECO:0000256" key="2">
    <source>
        <dbReference type="ARBA" id="ARBA00001961"/>
    </source>
</evidence>
<dbReference type="InterPro" id="IPR042098">
    <property type="entry name" value="TauD-like_sf"/>
</dbReference>
<feature type="domain" description="TauD/TfdA-like" evidence="8">
    <location>
        <begin position="139"/>
        <end position="382"/>
    </location>
</feature>
<dbReference type="RefSeq" id="WP_092849276.1">
    <property type="nucleotide sequence ID" value="NZ_FOPY01000016.1"/>
</dbReference>
<dbReference type="FunFam" id="3.30.2020.30:FF:000002">
    <property type="entry name" value="Putative gamma-butyrobetaine dioxygenase"/>
    <property type="match status" value="1"/>
</dbReference>
<dbReference type="CDD" id="cd00250">
    <property type="entry name" value="CAS_like"/>
    <property type="match status" value="1"/>
</dbReference>
<name>A0A1I3F428_9GAMM</name>
<dbReference type="InterPro" id="IPR003819">
    <property type="entry name" value="TauD/TfdA-like"/>
</dbReference>
<protein>
    <submittedName>
        <fullName evidence="10">Gamma-butyrobetaine dioxygenase</fullName>
    </submittedName>
</protein>
<dbReference type="Pfam" id="PF06155">
    <property type="entry name" value="GBBH-like_N"/>
    <property type="match status" value="1"/>
</dbReference>
<reference evidence="10 11" key="1">
    <citation type="submission" date="2016-10" db="EMBL/GenBank/DDBJ databases">
        <authorList>
            <person name="de Groot N.N."/>
        </authorList>
    </citation>
    <scope>NUCLEOTIDE SEQUENCE [LARGE SCALE GENOMIC DNA]</scope>
    <source>
        <strain evidence="10 11">CGMCC 1.6848</strain>
    </source>
</reference>
<dbReference type="GO" id="GO:0046872">
    <property type="term" value="F:metal ion binding"/>
    <property type="evidence" value="ECO:0007669"/>
    <property type="project" value="UniProtKB-KW"/>
</dbReference>
<evidence type="ECO:0000256" key="3">
    <source>
        <dbReference type="ARBA" id="ARBA00008654"/>
    </source>
</evidence>
<keyword evidence="4" id="KW-0479">Metal-binding</keyword>
<evidence type="ECO:0000256" key="4">
    <source>
        <dbReference type="ARBA" id="ARBA00022723"/>
    </source>
</evidence>
<evidence type="ECO:0000259" key="9">
    <source>
        <dbReference type="Pfam" id="PF06155"/>
    </source>
</evidence>
<evidence type="ECO:0000313" key="11">
    <source>
        <dbReference type="Proteomes" id="UP000199040"/>
    </source>
</evidence>
<comment type="similarity">
    <text evidence="3">Belongs to the gamma-BBH/TMLD family.</text>
</comment>
<dbReference type="InterPro" id="IPR050411">
    <property type="entry name" value="AlphaKG_dependent_hydroxylases"/>
</dbReference>
<dbReference type="PANTHER" id="PTHR10696">
    <property type="entry name" value="GAMMA-BUTYROBETAINE HYDROXYLASE-RELATED"/>
    <property type="match status" value="1"/>
</dbReference>
<keyword evidence="5 10" id="KW-0223">Dioxygenase</keyword>
<dbReference type="InterPro" id="IPR038492">
    <property type="entry name" value="GBBH-like_N_sf"/>
</dbReference>
<proteinExistence type="inferred from homology"/>
<accession>A0A1I3F428</accession>
<sequence length="399" mass="46081">MQTATPQHDEQNTARPRIDMGELAAHAEGPALVDAVTTGARVTLRWDDDTQAHFPWLWLRDHCACVECRHPLTRERLFIPLDDIETPPAARVVDGNLLLSWADDHVSRFDPVWLHQRRLENAAFTPAQIVPPRRPWHVGFTPERVSHNDFMEEEGDGERQWLEALLRDGLVLLDDGPLVEEEVSRLAGRIGPMRATNFGARFDVRSKPNPNNAAYTPIALALHTDLPNWRQPPDIQLLYCLQNEAEGGESTFADGFTVAEILRQESPEHFRILSETPIDFRFQDEEHDIAIRAPIIELDEDGRPLEIRFNNWIRDTLRLPLHDVDAWYAAYRHFWQLLHDPRHQIEFALAPGQMIAFDNRRVLHGRRAFDPNTGKRHLQGTYLDLDLLESRLRVLSRQR</sequence>
<dbReference type="FunFam" id="3.60.130.10:FF:000001">
    <property type="entry name" value="Trimethyllysine dioxygenase, mitochondrial"/>
    <property type="match status" value="1"/>
</dbReference>
<dbReference type="AlphaFoldDB" id="A0A1I3F428"/>